<keyword evidence="6" id="KW-1185">Reference proteome</keyword>
<comment type="similarity">
    <text evidence="1">Belongs to the universal ribosomal protein uL23 family.</text>
</comment>
<reference evidence="5 6" key="1">
    <citation type="submission" date="2017-01" db="EMBL/GenBank/DDBJ databases">
        <authorList>
            <person name="Mah S.A."/>
            <person name="Swanson W.J."/>
            <person name="Moy G.W."/>
            <person name="Vacquier V.D."/>
        </authorList>
    </citation>
    <scope>NUCLEOTIDE SEQUENCE [LARGE SCALE GENOMIC DNA]</scope>
    <source>
        <strain evidence="5 6">GSMNP</strain>
    </source>
</reference>
<protein>
    <recommendedName>
        <fullName evidence="4">Large ribosomal subunit protein uL23m</fullName>
    </recommendedName>
</protein>
<dbReference type="Proteomes" id="UP000187283">
    <property type="component" value="Unassembled WGS sequence"/>
</dbReference>
<evidence type="ECO:0000256" key="2">
    <source>
        <dbReference type="ARBA" id="ARBA00022980"/>
    </source>
</evidence>
<dbReference type="InterPro" id="IPR012678">
    <property type="entry name" value="Ribosomal_uL23/eL15/eS24_sf"/>
</dbReference>
<dbReference type="Gene3D" id="3.30.70.330">
    <property type="match status" value="1"/>
</dbReference>
<gene>
    <name evidence="5" type="ORF">AYI70_g29</name>
</gene>
<accession>A0A1R1YI59</accession>
<name>A0A1R1YI59_9FUNG</name>
<evidence type="ECO:0000256" key="3">
    <source>
        <dbReference type="ARBA" id="ARBA00023274"/>
    </source>
</evidence>
<dbReference type="PANTHER" id="PTHR12059">
    <property type="entry name" value="RIBOSOMAL PROTEIN L23-RELATED"/>
    <property type="match status" value="1"/>
</dbReference>
<dbReference type="InterPro" id="IPR012677">
    <property type="entry name" value="Nucleotide-bd_a/b_plait_sf"/>
</dbReference>
<comment type="caution">
    <text evidence="5">The sequence shown here is derived from an EMBL/GenBank/DDBJ whole genome shotgun (WGS) entry which is preliminary data.</text>
</comment>
<dbReference type="SUPFAM" id="SSF54189">
    <property type="entry name" value="Ribosomal proteins S24e, L23 and L15e"/>
    <property type="match status" value="1"/>
</dbReference>
<keyword evidence="3" id="KW-0687">Ribonucleoprotein</keyword>
<dbReference type="GO" id="GO:0003735">
    <property type="term" value="F:structural constituent of ribosome"/>
    <property type="evidence" value="ECO:0007669"/>
    <property type="project" value="InterPro"/>
</dbReference>
<sequence>MSTINKVLGTKKIYFPNLILTLVRDSKLAPNQAAFKVPLHVNKFDIKDYLTNLYKVNVTDVRTVVLPGRPKLDVRSGLKVLDKRTKKAIVTLSEDFNYPEAPDMSKFGEMQSKFTQIKFKNRLHGWRIRKTKAESEIYNKAMDSMREE</sequence>
<evidence type="ECO:0000313" key="6">
    <source>
        <dbReference type="Proteomes" id="UP000187283"/>
    </source>
</evidence>
<dbReference type="STRING" id="133412.A0A1R1YI59"/>
<dbReference type="InterPro" id="IPR013025">
    <property type="entry name" value="Ribosomal_uL23-like"/>
</dbReference>
<evidence type="ECO:0000313" key="5">
    <source>
        <dbReference type="EMBL" id="OMJ26602.1"/>
    </source>
</evidence>
<organism evidence="5 6">
    <name type="scientific">Smittium culicis</name>
    <dbReference type="NCBI Taxonomy" id="133412"/>
    <lineage>
        <taxon>Eukaryota</taxon>
        <taxon>Fungi</taxon>
        <taxon>Fungi incertae sedis</taxon>
        <taxon>Zoopagomycota</taxon>
        <taxon>Kickxellomycotina</taxon>
        <taxon>Harpellomycetes</taxon>
        <taxon>Harpellales</taxon>
        <taxon>Legeriomycetaceae</taxon>
        <taxon>Smittium</taxon>
    </lineage>
</organism>
<dbReference type="EMBL" id="LSSN01000002">
    <property type="protein sequence ID" value="OMJ26602.1"/>
    <property type="molecule type" value="Genomic_DNA"/>
</dbReference>
<keyword evidence="2 5" id="KW-0689">Ribosomal protein</keyword>
<dbReference type="PANTHER" id="PTHR12059:SF5">
    <property type="entry name" value="LARGE RIBOSOMAL SUBUNIT PROTEIN UL23M"/>
    <property type="match status" value="1"/>
</dbReference>
<dbReference type="GO" id="GO:0005762">
    <property type="term" value="C:mitochondrial large ribosomal subunit"/>
    <property type="evidence" value="ECO:0007669"/>
    <property type="project" value="TreeGrafter"/>
</dbReference>
<dbReference type="AlphaFoldDB" id="A0A1R1YI59"/>
<dbReference type="OrthoDB" id="275582at2759"/>
<evidence type="ECO:0000256" key="4">
    <source>
        <dbReference type="ARBA" id="ARBA00039977"/>
    </source>
</evidence>
<evidence type="ECO:0000256" key="1">
    <source>
        <dbReference type="ARBA" id="ARBA00006700"/>
    </source>
</evidence>
<proteinExistence type="inferred from homology"/>
<dbReference type="Pfam" id="PF00276">
    <property type="entry name" value="Ribosomal_L23"/>
    <property type="match status" value="1"/>
</dbReference>
<dbReference type="GO" id="GO:0032543">
    <property type="term" value="P:mitochondrial translation"/>
    <property type="evidence" value="ECO:0007669"/>
    <property type="project" value="TreeGrafter"/>
</dbReference>